<dbReference type="Proteomes" id="UP000054874">
    <property type="component" value="Unassembled WGS sequence"/>
</dbReference>
<dbReference type="EMBL" id="LNAM01000219">
    <property type="protein sequence ID" value="KSV57456.1"/>
    <property type="molecule type" value="Genomic_DNA"/>
</dbReference>
<feature type="domain" description="3-octaprenyl-4-hydroxybenzoate carboxy-lyase-like C-terminal" evidence="4">
    <location>
        <begin position="325"/>
        <end position="448"/>
    </location>
</feature>
<dbReference type="InterPro" id="IPR049383">
    <property type="entry name" value="UbiD-like_N"/>
</dbReference>
<dbReference type="GO" id="GO:0006744">
    <property type="term" value="P:ubiquinone biosynthetic process"/>
    <property type="evidence" value="ECO:0007669"/>
    <property type="project" value="TreeGrafter"/>
</dbReference>
<dbReference type="AlphaFoldDB" id="A0A0V8QA66"/>
<comment type="caution">
    <text evidence="5">The sequence shown here is derived from an EMBL/GenBank/DDBJ whole genome shotgun (WGS) entry which is preliminary data.</text>
</comment>
<dbReference type="Pfam" id="PF20696">
    <property type="entry name" value="UbiD_C"/>
    <property type="match status" value="2"/>
</dbReference>
<dbReference type="SUPFAM" id="SSF143968">
    <property type="entry name" value="UbiD C-terminal domain-like"/>
    <property type="match status" value="2"/>
</dbReference>
<dbReference type="InterPro" id="IPR049381">
    <property type="entry name" value="UbiD-like_C"/>
</dbReference>
<dbReference type="NCBIfam" id="TIGR03701">
    <property type="entry name" value="mena_SCO4490"/>
    <property type="match status" value="1"/>
</dbReference>
<dbReference type="GO" id="GO:0005829">
    <property type="term" value="C:cytosol"/>
    <property type="evidence" value="ECO:0007669"/>
    <property type="project" value="TreeGrafter"/>
</dbReference>
<evidence type="ECO:0000259" key="4">
    <source>
        <dbReference type="Pfam" id="PF20696"/>
    </source>
</evidence>
<dbReference type="GO" id="GO:0008694">
    <property type="term" value="F:4-hydroxy-3-polyprenylbenzoate decarboxylase activity"/>
    <property type="evidence" value="ECO:0007669"/>
    <property type="project" value="TreeGrafter"/>
</dbReference>
<feature type="domain" description="3-octaprenyl-4-hydroxybenzoate carboxy-lyase-like Rift-related" evidence="2">
    <location>
        <begin position="124"/>
        <end position="320"/>
    </location>
</feature>
<dbReference type="SUPFAM" id="SSF50475">
    <property type="entry name" value="FMN-binding split barrel"/>
    <property type="match status" value="1"/>
</dbReference>
<name>A0A0V8QA66_9FIRM</name>
<dbReference type="InterPro" id="IPR022390">
    <property type="entry name" value="HBDC"/>
</dbReference>
<dbReference type="NCBIfam" id="TIGR00148">
    <property type="entry name" value="UbiD family decarboxylase"/>
    <property type="match status" value="1"/>
</dbReference>
<dbReference type="PANTHER" id="PTHR30108:SF17">
    <property type="entry name" value="FERULIC ACID DECARBOXYLASE 1"/>
    <property type="match status" value="1"/>
</dbReference>
<dbReference type="InterPro" id="IPR002830">
    <property type="entry name" value="UbiD"/>
</dbReference>
<accession>A0A0V8QA66</accession>
<evidence type="ECO:0000313" key="5">
    <source>
        <dbReference type="EMBL" id="KSV57456.1"/>
    </source>
</evidence>
<protein>
    <submittedName>
        <fullName evidence="5">Ubiquinone biosynthesis protein UbiD</fullName>
    </submittedName>
</protein>
<proteinExistence type="inferred from homology"/>
<dbReference type="RefSeq" id="WP_058354268.1">
    <property type="nucleotide sequence ID" value="NZ_CABMMD010000219.1"/>
</dbReference>
<dbReference type="PANTHER" id="PTHR30108">
    <property type="entry name" value="3-OCTAPRENYL-4-HYDROXYBENZOATE CARBOXY-LYASE-RELATED"/>
    <property type="match status" value="1"/>
</dbReference>
<dbReference type="InterPro" id="IPR048304">
    <property type="entry name" value="UbiD_Rift_dom"/>
</dbReference>
<reference evidence="5 6" key="1">
    <citation type="submission" date="2015-11" db="EMBL/GenBank/DDBJ databases">
        <title>Butyribacter intestini gen. nov., sp. nov., a butyric acid-producing bacterium of the family Lachnospiraceae isolated from the human faeces.</title>
        <authorList>
            <person name="Zou Y."/>
            <person name="Xue W."/>
            <person name="Luo G."/>
            <person name="Lv M."/>
        </authorList>
    </citation>
    <scope>NUCLEOTIDE SEQUENCE [LARGE SCALE GENOMIC DNA]</scope>
    <source>
        <strain evidence="5 6">ACET-33324</strain>
    </source>
</reference>
<dbReference type="Gene3D" id="3.40.1670.10">
    <property type="entry name" value="UbiD C-terminal domain-like"/>
    <property type="match status" value="2"/>
</dbReference>
<evidence type="ECO:0000256" key="1">
    <source>
        <dbReference type="ARBA" id="ARBA00010021"/>
    </source>
</evidence>
<evidence type="ECO:0000313" key="6">
    <source>
        <dbReference type="Proteomes" id="UP000054874"/>
    </source>
</evidence>
<feature type="domain" description="3-octaprenyl-4-hydroxybenzoate carboxy-lyase-like C-terminal" evidence="4">
    <location>
        <begin position="462"/>
        <end position="523"/>
    </location>
</feature>
<dbReference type="OrthoDB" id="9809841at2"/>
<sequence length="570" mass="64801">MAYKSLNQFIKELEKRGELLRITTEVSSDLEITEITDRVSKSYGKALLFEKVKDSRYPVLINAFGTYERMSLALEADNLDTIGKQVEEYLRIENYTTFSGLFHSIPRLLRLLACFPVKRPFTLKKPACQQVIEKNVDLDKIPILKCWPLDGGRFVTLPLVFTKYPDSRGQNMGMYRMQVLDKETTAMHWHKHKDGAGIYEAYRRMGKRMPVSVAIGSNPAVTYAATAPLPPKIDEMFLAGFLRRRPVAMVKCVTNDIYVPADSQFVLEGYVDPEEELAWEGPFGDHTGYYSLADWYPRFHVTCITHRKDAVYPATVVGRPPMEDCYLAKATERIFLPMLKFALPQLVNMNLPLEGVFHNCAILSVKCEYPGAAQTVMNFLWGMGQMRYTKLLIAIGESIDPYDLEAIKRAILERVDFERDITISRGPLDALDHSSNEALFGSRVGVDATGEKRFSAEEGIGVYAIEKTIPFAGKKKAKEAAEAGEHRLSVVVDAYVDTKNTSEVMWRVFNNIDASRDFVYQEGRLAIDATKKLFEEGLKHPWPEDIVMSDEIKKLVDSRWTEYGIDRKEV</sequence>
<dbReference type="Pfam" id="PF01977">
    <property type="entry name" value="UbiD"/>
    <property type="match status" value="1"/>
</dbReference>
<evidence type="ECO:0000259" key="3">
    <source>
        <dbReference type="Pfam" id="PF20695"/>
    </source>
</evidence>
<gene>
    <name evidence="5" type="ORF">ASU35_04560</name>
</gene>
<organism evidence="5 6">
    <name type="scientific">Acetivibrio ethanolgignens</name>
    <dbReference type="NCBI Taxonomy" id="290052"/>
    <lineage>
        <taxon>Bacteria</taxon>
        <taxon>Bacillati</taxon>
        <taxon>Bacillota</taxon>
        <taxon>Clostridia</taxon>
        <taxon>Eubacteriales</taxon>
        <taxon>Oscillospiraceae</taxon>
        <taxon>Acetivibrio</taxon>
    </lineage>
</organism>
<evidence type="ECO:0000259" key="2">
    <source>
        <dbReference type="Pfam" id="PF01977"/>
    </source>
</evidence>
<dbReference type="STRING" id="290052.ASU35_04560"/>
<keyword evidence="5" id="KW-0830">Ubiquinone</keyword>
<dbReference type="Pfam" id="PF20695">
    <property type="entry name" value="UbiD_N"/>
    <property type="match status" value="1"/>
</dbReference>
<comment type="similarity">
    <text evidence="1">Belongs to the UbiD family.</text>
</comment>
<keyword evidence="6" id="KW-1185">Reference proteome</keyword>
<feature type="domain" description="3-octaprenyl-4-hydroxybenzoate carboxy-lyase-like N-terminal" evidence="3">
    <location>
        <begin position="10"/>
        <end position="84"/>
    </location>
</feature>